<dbReference type="Gene3D" id="1.10.150.130">
    <property type="match status" value="1"/>
</dbReference>
<accession>A0ABX1UBS1</accession>
<sequence>MFDKKSQSQNATLNRYTKQVAECSALNDSDTTYKAKVSCLNIIESSFDGQVFEYIKHSNILAVICQWQKEGASNKTINNRLAPMRQVFKYACADGVFDIDPMMEITNLKTPKAVVNTNAQENIDPFSQEEVNLMLNYHTPGNGGSLAILLMIYTGLRACEVTTFCMESLDLEAGTYKVDITKPADRYKCTKTETSSRSISLSKYVQELLKQHIDALDTLNTYEIDVVLQDNRTVVKRKFTPILPRHCGIEAHYKHTKDLDQSFYRHFLKKLNIRSRGIHQCRKTFACHAVSDNLSTKWISEQLGHTDTKVLESHYAKWIKTDNEIAPEERLSQRFSPATASPIATVTDPKQALKVPVAWHKKLINSFSNMFKRAA</sequence>
<dbReference type="SUPFAM" id="SSF56349">
    <property type="entry name" value="DNA breaking-rejoining enzymes"/>
    <property type="match status" value="1"/>
</dbReference>
<protein>
    <submittedName>
        <fullName evidence="5">Tyrosine-type recombinase/integrase</fullName>
    </submittedName>
</protein>
<dbReference type="Gene3D" id="1.10.443.10">
    <property type="entry name" value="Intergrase catalytic core"/>
    <property type="match status" value="1"/>
</dbReference>
<dbReference type="InterPro" id="IPR013762">
    <property type="entry name" value="Integrase-like_cat_sf"/>
</dbReference>
<name>A0ABX1UBS1_9VIBR</name>
<comment type="caution">
    <text evidence="5">The sequence shown here is derived from an EMBL/GenBank/DDBJ whole genome shotgun (WGS) entry which is preliminary data.</text>
</comment>
<evidence type="ECO:0000256" key="3">
    <source>
        <dbReference type="ARBA" id="ARBA00023172"/>
    </source>
</evidence>
<feature type="domain" description="Tyr recombinase" evidence="4">
    <location>
        <begin position="121"/>
        <end position="330"/>
    </location>
</feature>
<evidence type="ECO:0000256" key="1">
    <source>
        <dbReference type="ARBA" id="ARBA00022908"/>
    </source>
</evidence>
<keyword evidence="3" id="KW-0233">DNA recombination</keyword>
<dbReference type="PROSITE" id="PS51898">
    <property type="entry name" value="TYR_RECOMBINASE"/>
    <property type="match status" value="1"/>
</dbReference>
<dbReference type="InterPro" id="IPR050090">
    <property type="entry name" value="Tyrosine_recombinase_XerCD"/>
</dbReference>
<dbReference type="Proteomes" id="UP000590068">
    <property type="component" value="Unassembled WGS sequence"/>
</dbReference>
<evidence type="ECO:0000313" key="6">
    <source>
        <dbReference type="Proteomes" id="UP000590068"/>
    </source>
</evidence>
<proteinExistence type="predicted"/>
<keyword evidence="1" id="KW-0229">DNA integration</keyword>
<dbReference type="PANTHER" id="PTHR30349:SF36">
    <property type="entry name" value="PROPHAGE INTEGRASE INTR-RELATED"/>
    <property type="match status" value="1"/>
</dbReference>
<gene>
    <name evidence="5" type="ORF">HJ568_18715</name>
</gene>
<evidence type="ECO:0000256" key="2">
    <source>
        <dbReference type="ARBA" id="ARBA00023125"/>
    </source>
</evidence>
<dbReference type="InterPro" id="IPR002104">
    <property type="entry name" value="Integrase_catalytic"/>
</dbReference>
<dbReference type="PANTHER" id="PTHR30349">
    <property type="entry name" value="PHAGE INTEGRASE-RELATED"/>
    <property type="match status" value="1"/>
</dbReference>
<dbReference type="InterPro" id="IPR011010">
    <property type="entry name" value="DNA_brk_join_enz"/>
</dbReference>
<keyword evidence="6" id="KW-1185">Reference proteome</keyword>
<evidence type="ECO:0000313" key="5">
    <source>
        <dbReference type="EMBL" id="NMR71949.1"/>
    </source>
</evidence>
<keyword evidence="2" id="KW-0238">DNA-binding</keyword>
<organism evidence="5 6">
    <name type="scientific">Vibrio breoganii</name>
    <dbReference type="NCBI Taxonomy" id="553239"/>
    <lineage>
        <taxon>Bacteria</taxon>
        <taxon>Pseudomonadati</taxon>
        <taxon>Pseudomonadota</taxon>
        <taxon>Gammaproteobacteria</taxon>
        <taxon>Vibrionales</taxon>
        <taxon>Vibrionaceae</taxon>
        <taxon>Vibrio</taxon>
    </lineage>
</organism>
<dbReference type="EMBL" id="JABCJR010000064">
    <property type="protein sequence ID" value="NMR71949.1"/>
    <property type="molecule type" value="Genomic_DNA"/>
</dbReference>
<dbReference type="InterPro" id="IPR010998">
    <property type="entry name" value="Integrase_recombinase_N"/>
</dbReference>
<dbReference type="Pfam" id="PF00589">
    <property type="entry name" value="Phage_integrase"/>
    <property type="match status" value="1"/>
</dbReference>
<dbReference type="RefSeq" id="WP_102454595.1">
    <property type="nucleotide sequence ID" value="NZ_JABBXC010000063.1"/>
</dbReference>
<reference evidence="5 6" key="1">
    <citation type="submission" date="2020-04" db="EMBL/GenBank/DDBJ databases">
        <title>WGS-Seq of Vibrio isolated by the O'Toole Lab.</title>
        <authorList>
            <person name="Mckone K.P."/>
            <person name="Whitaker R."/>
            <person name="Sevigney J.L."/>
            <person name="Herring J.B."/>
            <person name="O'Toole G."/>
        </authorList>
    </citation>
    <scope>NUCLEOTIDE SEQUENCE [LARGE SCALE GENOMIC DNA]</scope>
    <source>
        <strain evidence="5 6">BS_02</strain>
    </source>
</reference>
<evidence type="ECO:0000259" key="4">
    <source>
        <dbReference type="PROSITE" id="PS51898"/>
    </source>
</evidence>